<gene>
    <name evidence="1" type="ORF">MSG28_009513</name>
</gene>
<protein>
    <submittedName>
        <fullName evidence="1">Uncharacterized protein</fullName>
    </submittedName>
</protein>
<dbReference type="EMBL" id="CM046116">
    <property type="protein sequence ID" value="KAI8421457.1"/>
    <property type="molecule type" value="Genomic_DNA"/>
</dbReference>
<feature type="non-terminal residue" evidence="1">
    <location>
        <position position="68"/>
    </location>
</feature>
<evidence type="ECO:0000313" key="2">
    <source>
        <dbReference type="Proteomes" id="UP001064048"/>
    </source>
</evidence>
<comment type="caution">
    <text evidence="1">The sequence shown here is derived from an EMBL/GenBank/DDBJ whole genome shotgun (WGS) entry which is preliminary data.</text>
</comment>
<organism evidence="1 2">
    <name type="scientific">Choristoneura fumiferana</name>
    <name type="common">Spruce budworm moth</name>
    <name type="synonym">Archips fumiferana</name>
    <dbReference type="NCBI Taxonomy" id="7141"/>
    <lineage>
        <taxon>Eukaryota</taxon>
        <taxon>Metazoa</taxon>
        <taxon>Ecdysozoa</taxon>
        <taxon>Arthropoda</taxon>
        <taxon>Hexapoda</taxon>
        <taxon>Insecta</taxon>
        <taxon>Pterygota</taxon>
        <taxon>Neoptera</taxon>
        <taxon>Endopterygota</taxon>
        <taxon>Lepidoptera</taxon>
        <taxon>Glossata</taxon>
        <taxon>Ditrysia</taxon>
        <taxon>Tortricoidea</taxon>
        <taxon>Tortricidae</taxon>
        <taxon>Tortricinae</taxon>
        <taxon>Choristoneura</taxon>
    </lineage>
</organism>
<keyword evidence="2" id="KW-1185">Reference proteome</keyword>
<proteinExistence type="predicted"/>
<dbReference type="Proteomes" id="UP001064048">
    <property type="component" value="Chromosome 16"/>
</dbReference>
<evidence type="ECO:0000313" key="1">
    <source>
        <dbReference type="EMBL" id="KAI8421457.1"/>
    </source>
</evidence>
<accession>A0ACC0JBG6</accession>
<sequence>MDMLEILQLSESARNVCLCCNCGKALAIWWHGQMARREDARLRCATGAGASLRSNYRNIKQAKCESDS</sequence>
<name>A0ACC0JBG6_CHOFU</name>
<reference evidence="1 2" key="1">
    <citation type="journal article" date="2022" name="Genome Biol. Evol.">
        <title>The Spruce Budworm Genome: Reconstructing the Evolutionary History of Antifreeze Proteins.</title>
        <authorList>
            <person name="Beliveau C."/>
            <person name="Gagne P."/>
            <person name="Picq S."/>
            <person name="Vernygora O."/>
            <person name="Keeling C.I."/>
            <person name="Pinkney K."/>
            <person name="Doucet D."/>
            <person name="Wen F."/>
            <person name="Johnston J.S."/>
            <person name="Maaroufi H."/>
            <person name="Boyle B."/>
            <person name="Laroche J."/>
            <person name="Dewar K."/>
            <person name="Juretic N."/>
            <person name="Blackburn G."/>
            <person name="Nisole A."/>
            <person name="Brunet B."/>
            <person name="Brandao M."/>
            <person name="Lumley L."/>
            <person name="Duan J."/>
            <person name="Quan G."/>
            <person name="Lucarotti C.J."/>
            <person name="Roe A.D."/>
            <person name="Sperling F.A.H."/>
            <person name="Levesque R.C."/>
            <person name="Cusson M."/>
        </authorList>
    </citation>
    <scope>NUCLEOTIDE SEQUENCE [LARGE SCALE GENOMIC DNA]</scope>
    <source>
        <strain evidence="1">Glfc:IPQL:Cfum</strain>
    </source>
</reference>